<dbReference type="Proteomes" id="UP001501116">
    <property type="component" value="Unassembled WGS sequence"/>
</dbReference>
<proteinExistence type="predicted"/>
<evidence type="ECO:0000259" key="4">
    <source>
        <dbReference type="Pfam" id="PF02775"/>
    </source>
</evidence>
<keyword evidence="1" id="KW-0479">Metal-binding</keyword>
<feature type="domain" description="Thiamine pyrophosphate enzyme TPP-binding" evidence="4">
    <location>
        <begin position="386"/>
        <end position="454"/>
    </location>
</feature>
<dbReference type="EMBL" id="BAAANN010000001">
    <property type="protein sequence ID" value="GAA1938078.1"/>
    <property type="molecule type" value="Genomic_DNA"/>
</dbReference>
<dbReference type="PANTHER" id="PTHR43710">
    <property type="entry name" value="2-HYDROXYACYL-COA LYASE"/>
    <property type="match status" value="1"/>
</dbReference>
<dbReference type="InterPro" id="IPR002880">
    <property type="entry name" value="Pyrv_Fd/Flavodoxin_OxRdtase_N"/>
</dbReference>
<evidence type="ECO:0000256" key="1">
    <source>
        <dbReference type="ARBA" id="ARBA00022723"/>
    </source>
</evidence>
<organism evidence="5 6">
    <name type="scientific">Amycolatopsis minnesotensis</name>
    <dbReference type="NCBI Taxonomy" id="337894"/>
    <lineage>
        <taxon>Bacteria</taxon>
        <taxon>Bacillati</taxon>
        <taxon>Actinomycetota</taxon>
        <taxon>Actinomycetes</taxon>
        <taxon>Pseudonocardiales</taxon>
        <taxon>Pseudonocardiaceae</taxon>
        <taxon>Amycolatopsis</taxon>
    </lineage>
</organism>
<protein>
    <submittedName>
        <fullName evidence="5">Thiamine pyrophosphate-dependent enzyme</fullName>
    </submittedName>
</protein>
<name>A0ABN2Q151_9PSEU</name>
<feature type="region of interest" description="Disordered" evidence="3">
    <location>
        <begin position="172"/>
        <end position="193"/>
    </location>
</feature>
<evidence type="ECO:0000313" key="6">
    <source>
        <dbReference type="Proteomes" id="UP001501116"/>
    </source>
</evidence>
<dbReference type="Pfam" id="PF02775">
    <property type="entry name" value="TPP_enzyme_C"/>
    <property type="match status" value="1"/>
</dbReference>
<keyword evidence="6" id="KW-1185">Reference proteome</keyword>
<comment type="caution">
    <text evidence="5">The sequence shown here is derived from an EMBL/GenBank/DDBJ whole genome shotgun (WGS) entry which is preliminary data.</text>
</comment>
<sequence length="504" mass="52514">MTAATGVGVRETCQDLAVALAETFPVISGVTGKPITHLIDHIHRDVPDFIWALNEKVAVESAVGASFAGARSCVIMKHNGLGFALDTLANAGVHTIGAALVIVVGDDPDAANSTCVLDSRELAAAARVPVLEPTCAGDCAATVRMAVTLSEGSRTPVLVRVTPRLHTSCGDDVPPARLGGTSRQAPQHRTHDRGAVAHRLTKLGRVQWQRLVTLPTFTRASTKLATETRCACDGSIAVVAVGAVADCLPDSVRCAMTLRACWPIPEAVVDFALAHGRALVVEESSPQVERFLAERTQGKAEIIGRCSSHLPPEGSISPESLVRALTSPQPGTWQTAQPKTSAPADPGTYAALFDAVARLRRVGAFVATDVGSSVRLCYPPYEGAEVALCLGSAVAVAAGAARTGLRAVGVIGDYAVLHSGLQSVLELVNGGLPVLTVVLANARQAQTGGQPVPRADLPALLTACGVKHIDNWDLNELDVRATFERLCALLRGPLPAVAIVHADQ</sequence>
<gene>
    <name evidence="5" type="ORF">GCM10009754_01370</name>
</gene>
<accession>A0ABN2Q151</accession>
<dbReference type="RefSeq" id="WP_344412159.1">
    <property type="nucleotide sequence ID" value="NZ_BAAANN010000001.1"/>
</dbReference>
<dbReference type="CDD" id="cd07034">
    <property type="entry name" value="TPP_PYR_PFOR_IOR-alpha_like"/>
    <property type="match status" value="1"/>
</dbReference>
<dbReference type="InterPro" id="IPR029061">
    <property type="entry name" value="THDP-binding"/>
</dbReference>
<dbReference type="Gene3D" id="3.40.50.970">
    <property type="match status" value="2"/>
</dbReference>
<dbReference type="PANTHER" id="PTHR43710:SF6">
    <property type="entry name" value="INDOLEPYRUVATE OXIDOREDUCTASE SUBUNIT IORA"/>
    <property type="match status" value="1"/>
</dbReference>
<evidence type="ECO:0000256" key="2">
    <source>
        <dbReference type="ARBA" id="ARBA00023002"/>
    </source>
</evidence>
<evidence type="ECO:0000256" key="3">
    <source>
        <dbReference type="SAM" id="MobiDB-lite"/>
    </source>
</evidence>
<dbReference type="InterPro" id="IPR011766">
    <property type="entry name" value="TPP_enzyme_TPP-bd"/>
</dbReference>
<dbReference type="InterPro" id="IPR045025">
    <property type="entry name" value="HACL1-like"/>
</dbReference>
<keyword evidence="2" id="KW-0560">Oxidoreductase</keyword>
<evidence type="ECO:0000313" key="5">
    <source>
        <dbReference type="EMBL" id="GAA1938078.1"/>
    </source>
</evidence>
<reference evidence="5 6" key="1">
    <citation type="journal article" date="2019" name="Int. J. Syst. Evol. Microbiol.">
        <title>The Global Catalogue of Microorganisms (GCM) 10K type strain sequencing project: providing services to taxonomists for standard genome sequencing and annotation.</title>
        <authorList>
            <consortium name="The Broad Institute Genomics Platform"/>
            <consortium name="The Broad Institute Genome Sequencing Center for Infectious Disease"/>
            <person name="Wu L."/>
            <person name="Ma J."/>
        </authorList>
    </citation>
    <scope>NUCLEOTIDE SEQUENCE [LARGE SCALE GENOMIC DNA]</scope>
    <source>
        <strain evidence="5 6">JCM 14545</strain>
    </source>
</reference>
<dbReference type="SUPFAM" id="SSF52518">
    <property type="entry name" value="Thiamin diphosphate-binding fold (THDP-binding)"/>
    <property type="match status" value="2"/>
</dbReference>